<proteinExistence type="predicted"/>
<evidence type="ECO:0000256" key="9">
    <source>
        <dbReference type="ARBA" id="ARBA00022759"/>
    </source>
</evidence>
<keyword evidence="8" id="KW-0547">Nucleotide-binding</keyword>
<keyword evidence="4" id="KW-0645">Protease</keyword>
<accession>A0A8H6Z4M4</accession>
<evidence type="ECO:0000256" key="8">
    <source>
        <dbReference type="ARBA" id="ARBA00022741"/>
    </source>
</evidence>
<dbReference type="AlphaFoldDB" id="A0A8H6Z4M4"/>
<evidence type="ECO:0000256" key="2">
    <source>
        <dbReference type="ARBA" id="ARBA00022578"/>
    </source>
</evidence>
<dbReference type="Proteomes" id="UP000620124">
    <property type="component" value="Unassembled WGS sequence"/>
</dbReference>
<evidence type="ECO:0000313" key="23">
    <source>
        <dbReference type="Proteomes" id="UP000620124"/>
    </source>
</evidence>
<keyword evidence="3" id="KW-1188">Viral release from host cell</keyword>
<evidence type="ECO:0000256" key="12">
    <source>
        <dbReference type="ARBA" id="ARBA00022842"/>
    </source>
</evidence>
<evidence type="ECO:0000256" key="1">
    <source>
        <dbReference type="ARBA" id="ARBA00002180"/>
    </source>
</evidence>
<dbReference type="GO" id="GO:0003723">
    <property type="term" value="F:RNA binding"/>
    <property type="evidence" value="ECO:0007669"/>
    <property type="project" value="UniProtKB-KW"/>
</dbReference>
<dbReference type="SUPFAM" id="SSF53098">
    <property type="entry name" value="Ribonuclease H-like"/>
    <property type="match status" value="1"/>
</dbReference>
<protein>
    <submittedName>
        <fullName evidence="22">Gag-Pol polyprotein</fullName>
    </submittedName>
</protein>
<organism evidence="22 23">
    <name type="scientific">Mycena venus</name>
    <dbReference type="NCBI Taxonomy" id="2733690"/>
    <lineage>
        <taxon>Eukaryota</taxon>
        <taxon>Fungi</taxon>
        <taxon>Dikarya</taxon>
        <taxon>Basidiomycota</taxon>
        <taxon>Agaricomycotina</taxon>
        <taxon>Agaricomycetes</taxon>
        <taxon>Agaricomycetidae</taxon>
        <taxon>Agaricales</taxon>
        <taxon>Marasmiineae</taxon>
        <taxon>Mycenaceae</taxon>
        <taxon>Mycena</taxon>
    </lineage>
</organism>
<keyword evidence="12" id="KW-0460">Magnesium</keyword>
<keyword evidence="14" id="KW-0229">DNA integration</keyword>
<keyword evidence="6" id="KW-0540">Nuclease</keyword>
<dbReference type="GO" id="GO:0005524">
    <property type="term" value="F:ATP binding"/>
    <property type="evidence" value="ECO:0007669"/>
    <property type="project" value="UniProtKB-KW"/>
</dbReference>
<dbReference type="InterPro" id="IPR036397">
    <property type="entry name" value="RNaseH_sf"/>
</dbReference>
<evidence type="ECO:0000256" key="15">
    <source>
        <dbReference type="ARBA" id="ARBA00022918"/>
    </source>
</evidence>
<dbReference type="GO" id="GO:0003887">
    <property type="term" value="F:DNA-directed DNA polymerase activity"/>
    <property type="evidence" value="ECO:0007669"/>
    <property type="project" value="UniProtKB-KW"/>
</dbReference>
<keyword evidence="13" id="KW-0694">RNA-binding</keyword>
<comment type="caution">
    <text evidence="22">The sequence shown here is derived from an EMBL/GenBank/DDBJ whole genome shotgun (WGS) entry which is preliminary data.</text>
</comment>
<evidence type="ECO:0000256" key="17">
    <source>
        <dbReference type="ARBA" id="ARBA00023113"/>
    </source>
</evidence>
<dbReference type="GO" id="GO:0046872">
    <property type="term" value="F:metal ion binding"/>
    <property type="evidence" value="ECO:0007669"/>
    <property type="project" value="UniProtKB-KW"/>
</dbReference>
<dbReference type="InterPro" id="IPR001584">
    <property type="entry name" value="Integrase_cat-core"/>
</dbReference>
<dbReference type="Pfam" id="PF22936">
    <property type="entry name" value="Pol_BBD"/>
    <property type="match status" value="1"/>
</dbReference>
<keyword evidence="16" id="KW-0239">DNA-directed DNA polymerase</keyword>
<feature type="domain" description="Integrase catalytic" evidence="21">
    <location>
        <begin position="534"/>
        <end position="659"/>
    </location>
</feature>
<dbReference type="InterPro" id="IPR054722">
    <property type="entry name" value="PolX-like_BBD"/>
</dbReference>
<dbReference type="EMBL" id="JACAZI010000001">
    <property type="protein sequence ID" value="KAF7372248.1"/>
    <property type="molecule type" value="Genomic_DNA"/>
</dbReference>
<dbReference type="GO" id="GO:0008233">
    <property type="term" value="F:peptidase activity"/>
    <property type="evidence" value="ECO:0007669"/>
    <property type="project" value="UniProtKB-KW"/>
</dbReference>
<keyword evidence="17" id="KW-0917">Virion maturation</keyword>
<dbReference type="GO" id="GO:0006310">
    <property type="term" value="P:DNA recombination"/>
    <property type="evidence" value="ECO:0007669"/>
    <property type="project" value="UniProtKB-KW"/>
</dbReference>
<dbReference type="GO" id="GO:0006508">
    <property type="term" value="P:proteolysis"/>
    <property type="evidence" value="ECO:0007669"/>
    <property type="project" value="UniProtKB-KW"/>
</dbReference>
<dbReference type="GO" id="GO:0015074">
    <property type="term" value="P:DNA integration"/>
    <property type="evidence" value="ECO:0007669"/>
    <property type="project" value="UniProtKB-KW"/>
</dbReference>
<dbReference type="Gene3D" id="3.30.420.10">
    <property type="entry name" value="Ribonuclease H-like superfamily/Ribonuclease H"/>
    <property type="match status" value="1"/>
</dbReference>
<evidence type="ECO:0000256" key="10">
    <source>
        <dbReference type="ARBA" id="ARBA00022801"/>
    </source>
</evidence>
<comment type="catalytic activity">
    <reaction evidence="20">
        <text>DNA(n) + a 2'-deoxyribonucleoside 5'-triphosphate = DNA(n+1) + diphosphate</text>
        <dbReference type="Rhea" id="RHEA:22508"/>
        <dbReference type="Rhea" id="RHEA-COMP:17339"/>
        <dbReference type="Rhea" id="RHEA-COMP:17340"/>
        <dbReference type="ChEBI" id="CHEBI:33019"/>
        <dbReference type="ChEBI" id="CHEBI:61560"/>
        <dbReference type="ChEBI" id="CHEBI:173112"/>
        <dbReference type="EC" id="2.7.7.7"/>
    </reaction>
</comment>
<keyword evidence="9" id="KW-0255">Endonuclease</keyword>
<sequence>MASQMITLPTLLATEKLQPNKSNYATFKVLIEEHAASKGLSGYLDGSITKPAIITSTTGKAPADPTPIFSTAPSREEWGYRNSVMQSMIVTNIIDPIGLGVKRDGTAKECWDSVTNACAGKSEAALSLAESEFQAIKFAGVSRDDLDELLSNIRNKANVIRMLGKTVDDKAIKHVLIHSMPADPRWLGLQGALFASTTTDEAFALIKTVAISTGMPEHTAEVVTSTSTALNTSTQKRRCTNPQCKAINKTSHTFENCYWPGGGKEGQFPPNFRNRRPQANQATAGAGDTGESTTIHRVLMARMEDEDPLFPRATTCTTTHTAPEYLSEGFIANTDTARCVFVSRTFENHSPSVTITFLDSGASDHFFRDWSDFAAYEALSMRTGKSAPIIQRRLCYCRRTVNITFKNALHAPSLSANLISVSQLDKAGYWSKFGGGEVGVYEGKDGMMLLRGRGSDGMYILDVDNTHAKISTTKPVDLAKWHGRMVHGDVDTIREMHAKGLVDNLDITNMTVEGKCISCRAGCQHARPYDGHTDPNAPPLELVAFDLWGPLRVASPGGNIYMMLIVDSGSSHKYVAFLKDKSDDSTIAALDEYHVMAERQTGHKVKRVKTDNAFNSGRWKEYFKTHGIIHEQTSPYSSAQNGLTERAIRTITEDIWLRT</sequence>
<dbReference type="GO" id="GO:0003964">
    <property type="term" value="F:RNA-directed DNA polymerase activity"/>
    <property type="evidence" value="ECO:0007669"/>
    <property type="project" value="UniProtKB-KW"/>
</dbReference>
<comment type="function">
    <text evidence="1">The aspartyl protease (PR) mediates the proteolytic cleavages of the Gag and Gag-Pol polyproteins after assembly of the VLP.</text>
</comment>
<dbReference type="GO" id="GO:0032196">
    <property type="term" value="P:transposition"/>
    <property type="evidence" value="ECO:0007669"/>
    <property type="project" value="UniProtKB-KW"/>
</dbReference>
<dbReference type="OrthoDB" id="3035098at2759"/>
<keyword evidence="10" id="KW-0378">Hydrolase</keyword>
<dbReference type="PROSITE" id="PS50994">
    <property type="entry name" value="INTEGRASE"/>
    <property type="match status" value="1"/>
</dbReference>
<evidence type="ECO:0000256" key="11">
    <source>
        <dbReference type="ARBA" id="ARBA00022840"/>
    </source>
</evidence>
<evidence type="ECO:0000256" key="18">
    <source>
        <dbReference type="ARBA" id="ARBA00023172"/>
    </source>
</evidence>
<evidence type="ECO:0000256" key="3">
    <source>
        <dbReference type="ARBA" id="ARBA00022612"/>
    </source>
</evidence>
<evidence type="ECO:0000256" key="20">
    <source>
        <dbReference type="ARBA" id="ARBA00049244"/>
    </source>
</evidence>
<evidence type="ECO:0000259" key="21">
    <source>
        <dbReference type="PROSITE" id="PS50994"/>
    </source>
</evidence>
<keyword evidence="5" id="KW-0548">Nucleotidyltransferase</keyword>
<keyword evidence="18" id="KW-0233">DNA recombination</keyword>
<keyword evidence="7" id="KW-0479">Metal-binding</keyword>
<gene>
    <name evidence="22" type="ORF">MVEN_00084300</name>
</gene>
<dbReference type="PANTHER" id="PTHR42648:SF11">
    <property type="entry name" value="TRANSPOSON TY4-P GAG-POL POLYPROTEIN"/>
    <property type="match status" value="1"/>
</dbReference>
<keyword evidence="2" id="KW-0815">Transposition</keyword>
<keyword evidence="23" id="KW-1185">Reference proteome</keyword>
<dbReference type="InterPro" id="IPR012337">
    <property type="entry name" value="RNaseH-like_sf"/>
</dbReference>
<keyword evidence="16" id="KW-0808">Transferase</keyword>
<keyword evidence="11" id="KW-0067">ATP-binding</keyword>
<reference evidence="22" key="1">
    <citation type="submission" date="2020-05" db="EMBL/GenBank/DDBJ databases">
        <title>Mycena genomes resolve the evolution of fungal bioluminescence.</title>
        <authorList>
            <person name="Tsai I.J."/>
        </authorList>
    </citation>
    <scope>NUCLEOTIDE SEQUENCE</scope>
    <source>
        <strain evidence="22">CCC161011</strain>
    </source>
</reference>
<evidence type="ECO:0000256" key="6">
    <source>
        <dbReference type="ARBA" id="ARBA00022722"/>
    </source>
</evidence>
<evidence type="ECO:0000313" key="22">
    <source>
        <dbReference type="EMBL" id="KAF7372248.1"/>
    </source>
</evidence>
<evidence type="ECO:0000256" key="16">
    <source>
        <dbReference type="ARBA" id="ARBA00022932"/>
    </source>
</evidence>
<evidence type="ECO:0000256" key="14">
    <source>
        <dbReference type="ARBA" id="ARBA00022908"/>
    </source>
</evidence>
<evidence type="ECO:0000256" key="19">
    <source>
        <dbReference type="ARBA" id="ARBA00048173"/>
    </source>
</evidence>
<dbReference type="InterPro" id="IPR039537">
    <property type="entry name" value="Retrotran_Ty1/copia-like"/>
</dbReference>
<dbReference type="GO" id="GO:0004519">
    <property type="term" value="F:endonuclease activity"/>
    <property type="evidence" value="ECO:0007669"/>
    <property type="project" value="UniProtKB-KW"/>
</dbReference>
<dbReference type="GO" id="GO:0005634">
    <property type="term" value="C:nucleus"/>
    <property type="evidence" value="ECO:0007669"/>
    <property type="project" value="UniProtKB-ARBA"/>
</dbReference>
<name>A0A8H6Z4M4_9AGAR</name>
<evidence type="ECO:0000256" key="4">
    <source>
        <dbReference type="ARBA" id="ARBA00022670"/>
    </source>
</evidence>
<evidence type="ECO:0000256" key="13">
    <source>
        <dbReference type="ARBA" id="ARBA00022884"/>
    </source>
</evidence>
<keyword evidence="15" id="KW-0695">RNA-directed DNA polymerase</keyword>
<evidence type="ECO:0000256" key="5">
    <source>
        <dbReference type="ARBA" id="ARBA00022695"/>
    </source>
</evidence>
<evidence type="ECO:0000256" key="7">
    <source>
        <dbReference type="ARBA" id="ARBA00022723"/>
    </source>
</evidence>
<dbReference type="PANTHER" id="PTHR42648">
    <property type="entry name" value="TRANSPOSASE, PUTATIVE-RELATED"/>
    <property type="match status" value="1"/>
</dbReference>
<comment type="catalytic activity">
    <reaction evidence="19">
        <text>DNA(n) + a 2'-deoxyribonucleoside 5'-triphosphate = DNA(n+1) + diphosphate</text>
        <dbReference type="Rhea" id="RHEA:22508"/>
        <dbReference type="Rhea" id="RHEA-COMP:17339"/>
        <dbReference type="Rhea" id="RHEA-COMP:17340"/>
        <dbReference type="ChEBI" id="CHEBI:33019"/>
        <dbReference type="ChEBI" id="CHEBI:61560"/>
        <dbReference type="ChEBI" id="CHEBI:173112"/>
        <dbReference type="EC" id="2.7.7.49"/>
    </reaction>
</comment>